<feature type="region of interest" description="Disordered" evidence="1">
    <location>
        <begin position="73"/>
        <end position="111"/>
    </location>
</feature>
<organism evidence="2 3">
    <name type="scientific">Plasmodium vivax India VII</name>
    <dbReference type="NCBI Taxonomy" id="1077284"/>
    <lineage>
        <taxon>Eukaryota</taxon>
        <taxon>Sar</taxon>
        <taxon>Alveolata</taxon>
        <taxon>Apicomplexa</taxon>
        <taxon>Aconoidasida</taxon>
        <taxon>Haemosporida</taxon>
        <taxon>Plasmodiidae</taxon>
        <taxon>Plasmodium</taxon>
        <taxon>Plasmodium (Plasmodium)</taxon>
    </lineage>
</organism>
<dbReference type="Proteomes" id="UP000053562">
    <property type="component" value="Unassembled WGS sequence"/>
</dbReference>
<evidence type="ECO:0000313" key="3">
    <source>
        <dbReference type="Proteomes" id="UP000053562"/>
    </source>
</evidence>
<dbReference type="AlphaFoldDB" id="A0A0J9SGG7"/>
<reference evidence="2 3" key="1">
    <citation type="submission" date="2011-08" db="EMBL/GenBank/DDBJ databases">
        <title>The Genome Sequence of Plasmodium vivax India VII.</title>
        <authorList>
            <consortium name="The Broad Institute Genome Sequencing Platform"/>
            <consortium name="The Broad Institute Genome Sequencing Center for Infectious Disease"/>
            <person name="Neafsey D."/>
            <person name="Carlton J."/>
            <person name="Barnwell J."/>
            <person name="Collins W."/>
            <person name="Escalante A."/>
            <person name="Mullikin J."/>
            <person name="Saul A."/>
            <person name="Guigo R."/>
            <person name="Camara F."/>
            <person name="Young S.K."/>
            <person name="Zeng Q."/>
            <person name="Gargeya S."/>
            <person name="Fitzgerald M."/>
            <person name="Haas B."/>
            <person name="Abouelleil A."/>
            <person name="Alvarado L."/>
            <person name="Arachchi H.M."/>
            <person name="Berlin A."/>
            <person name="Brown A."/>
            <person name="Chapman S.B."/>
            <person name="Chen Z."/>
            <person name="Dunbar C."/>
            <person name="Freedman E."/>
            <person name="Gearin G."/>
            <person name="Gellesch M."/>
            <person name="Goldberg J."/>
            <person name="Griggs A."/>
            <person name="Gujja S."/>
            <person name="Heiman D."/>
            <person name="Howarth C."/>
            <person name="Larson L."/>
            <person name="Lui A."/>
            <person name="MacDonald P.J.P."/>
            <person name="Montmayeur A."/>
            <person name="Murphy C."/>
            <person name="Neiman D."/>
            <person name="Pearson M."/>
            <person name="Priest M."/>
            <person name="Roberts A."/>
            <person name="Saif S."/>
            <person name="Shea T."/>
            <person name="Shenoy N."/>
            <person name="Sisk P."/>
            <person name="Stolte C."/>
            <person name="Sykes S."/>
            <person name="Wortman J."/>
            <person name="Nusbaum C."/>
            <person name="Birren B."/>
        </authorList>
    </citation>
    <scope>NUCLEOTIDE SEQUENCE [LARGE SCALE GENOMIC DNA]</scope>
    <source>
        <strain evidence="2 3">India VII</strain>
    </source>
</reference>
<proteinExistence type="predicted"/>
<feature type="compositionally biased region" description="Acidic residues" evidence="1">
    <location>
        <begin position="161"/>
        <end position="170"/>
    </location>
</feature>
<gene>
    <name evidence="2" type="ORF">PVIIG_04983</name>
</gene>
<evidence type="ECO:0000313" key="2">
    <source>
        <dbReference type="EMBL" id="KMZ82095.1"/>
    </source>
</evidence>
<evidence type="ECO:0000256" key="1">
    <source>
        <dbReference type="SAM" id="MobiDB-lite"/>
    </source>
</evidence>
<feature type="compositionally biased region" description="Polar residues" evidence="1">
    <location>
        <begin position="330"/>
        <end position="339"/>
    </location>
</feature>
<protein>
    <submittedName>
        <fullName evidence="2">Uncharacterized protein</fullName>
    </submittedName>
</protein>
<dbReference type="EMBL" id="KQ234209">
    <property type="protein sequence ID" value="KMZ82095.1"/>
    <property type="molecule type" value="Genomic_DNA"/>
</dbReference>
<feature type="compositionally biased region" description="Low complexity" evidence="1">
    <location>
        <begin position="346"/>
        <end position="363"/>
    </location>
</feature>
<feature type="compositionally biased region" description="Basic and acidic residues" evidence="1">
    <location>
        <begin position="311"/>
        <end position="324"/>
    </location>
</feature>
<accession>A0A0J9SGG7</accession>
<dbReference type="OrthoDB" id="372835at2759"/>
<feature type="region of interest" description="Disordered" evidence="1">
    <location>
        <begin position="285"/>
        <end position="375"/>
    </location>
</feature>
<sequence>MLVAQMSAPADHTQSSGGNNITTFVQWIDSILTSDILVNARFLRIEDEKGKKRKRQESLEEAAADKVRNAKRFRCENGENTSKTLEGDEEDRGNYHRGGNNQVASPPLYRNVKRSTQLYPLEPDESKMLFQADQENELIDRDRMLPRGKPPNDDSSSCDISEIESDEESDGGVAKSGGRDAQERSSLAVKKNYQQGGSEDGHIHVEVKGGVPGPFVYDITSSLMFYSSDEDAYDGEDGSGDEEKSVGEETSRRSNCVPFCLNYDQMEKNITTMKEMDDEFYKLSRQDHQQGESVKDRDDTRTTAPAVTAKVDGENNPPREDHMRSGGKTGTSSNDNSLAANREEGNNVGNSVNSVSGNNGNSSAANLKAKKQEESSQKNAAANFSFWNVAHETYVTRPLYAQHLKKEQVSLLEESEEMVKSFSVNKYSLKFVPRHLLYVVSQVASRTFFDPLYRKKLFRHY</sequence>
<feature type="region of interest" description="Disordered" evidence="1">
    <location>
        <begin position="138"/>
        <end position="187"/>
    </location>
</feature>
<feature type="compositionally biased region" description="Basic and acidic residues" evidence="1">
    <location>
        <begin position="241"/>
        <end position="252"/>
    </location>
</feature>
<feature type="compositionally biased region" description="Basic and acidic residues" evidence="1">
    <location>
        <begin position="285"/>
        <end position="301"/>
    </location>
</feature>
<feature type="region of interest" description="Disordered" evidence="1">
    <location>
        <begin position="230"/>
        <end position="253"/>
    </location>
</feature>
<name>A0A0J9SGG7_PLAVI</name>
<feature type="compositionally biased region" description="Acidic residues" evidence="1">
    <location>
        <begin position="230"/>
        <end position="240"/>
    </location>
</feature>